<dbReference type="AlphaFoldDB" id="A0A8H4QWT0"/>
<feature type="domain" description="AMP-dependent synthetase/ligase" evidence="4">
    <location>
        <begin position="130"/>
        <end position="410"/>
    </location>
</feature>
<proteinExistence type="predicted"/>
<evidence type="ECO:0000313" key="7">
    <source>
        <dbReference type="Proteomes" id="UP000521872"/>
    </source>
</evidence>
<evidence type="ECO:0000259" key="4">
    <source>
        <dbReference type="Pfam" id="PF00501"/>
    </source>
</evidence>
<feature type="region of interest" description="Disordered" evidence="3">
    <location>
        <begin position="737"/>
        <end position="757"/>
    </location>
</feature>
<reference evidence="6 7" key="1">
    <citation type="submission" date="2019-12" db="EMBL/GenBank/DDBJ databases">
        <authorList>
            <person name="Floudas D."/>
            <person name="Bentzer J."/>
            <person name="Ahren D."/>
            <person name="Johansson T."/>
            <person name="Persson P."/>
            <person name="Tunlid A."/>
        </authorList>
    </citation>
    <scope>NUCLEOTIDE SEQUENCE [LARGE SCALE GENOMIC DNA]</scope>
    <source>
        <strain evidence="6 7">CBS 102.39</strain>
    </source>
</reference>
<keyword evidence="2" id="KW-0597">Phosphoprotein</keyword>
<dbReference type="SUPFAM" id="SSF56801">
    <property type="entry name" value="Acetyl-CoA synthetase-like"/>
    <property type="match status" value="1"/>
</dbReference>
<evidence type="ECO:0000256" key="2">
    <source>
        <dbReference type="ARBA" id="ARBA00022553"/>
    </source>
</evidence>
<dbReference type="PROSITE" id="PS00455">
    <property type="entry name" value="AMP_BINDING"/>
    <property type="match status" value="1"/>
</dbReference>
<evidence type="ECO:0008006" key="8">
    <source>
        <dbReference type="Google" id="ProtNLM"/>
    </source>
</evidence>
<dbReference type="Pfam" id="PF23562">
    <property type="entry name" value="AMP-binding_C_3"/>
    <property type="match status" value="1"/>
</dbReference>
<gene>
    <name evidence="6" type="ORF">D9613_011611</name>
</gene>
<name>A0A8H4QWT0_9AGAR</name>
<dbReference type="Pfam" id="PF00501">
    <property type="entry name" value="AMP-binding"/>
    <property type="match status" value="1"/>
</dbReference>
<dbReference type="InterPro" id="IPR036291">
    <property type="entry name" value="NAD(P)-bd_dom_sf"/>
</dbReference>
<evidence type="ECO:0000259" key="5">
    <source>
        <dbReference type="Pfam" id="PF07993"/>
    </source>
</evidence>
<evidence type="ECO:0000256" key="1">
    <source>
        <dbReference type="ARBA" id="ARBA00022450"/>
    </source>
</evidence>
<comment type="caution">
    <text evidence="6">The sequence shown here is derived from an EMBL/GenBank/DDBJ whole genome shotgun (WGS) entry which is preliminary data.</text>
</comment>
<keyword evidence="1" id="KW-0596">Phosphopantetheine</keyword>
<dbReference type="InterPro" id="IPR042099">
    <property type="entry name" value="ANL_N_sf"/>
</dbReference>
<dbReference type="InterPro" id="IPR013120">
    <property type="entry name" value="FAR_NAD-bd"/>
</dbReference>
<dbReference type="Gene3D" id="3.40.50.720">
    <property type="entry name" value="NAD(P)-binding Rossmann-like Domain"/>
    <property type="match status" value="1"/>
</dbReference>
<dbReference type="EMBL" id="JAACJL010000018">
    <property type="protein sequence ID" value="KAF4618273.1"/>
    <property type="molecule type" value="Genomic_DNA"/>
</dbReference>
<evidence type="ECO:0000256" key="3">
    <source>
        <dbReference type="SAM" id="MobiDB-lite"/>
    </source>
</evidence>
<dbReference type="Proteomes" id="UP000521872">
    <property type="component" value="Unassembled WGS sequence"/>
</dbReference>
<dbReference type="InterPro" id="IPR051414">
    <property type="entry name" value="Adenylate-forming_Reductase"/>
</dbReference>
<keyword evidence="7" id="KW-1185">Reference proteome</keyword>
<dbReference type="Gene3D" id="1.10.1200.10">
    <property type="entry name" value="ACP-like"/>
    <property type="match status" value="1"/>
</dbReference>
<dbReference type="InterPro" id="IPR020845">
    <property type="entry name" value="AMP-binding_CS"/>
</dbReference>
<accession>A0A8H4QWT0</accession>
<dbReference type="PANTHER" id="PTHR43439">
    <property type="entry name" value="PHENYLACETATE-COENZYME A LIGASE"/>
    <property type="match status" value="1"/>
</dbReference>
<sequence length="1155" mass="126913">MYQPLDSLRFIVRGLPDLWGDGLKASLKAFIMCGGMGRKVEAIKMKALPYLPAPPQTQALASKTFRPPPLDGSLSLAEIYDWHLENTSNHPLFIYARDNGDLRTVLYPEAVRAIHVGARLVRKTMEWQPGVVETPVVAILAASETISYFTMNLAIMRAGYTAFPISPRNSPAAVAHLISKVSVKHIFVGREQAMADLAKKAVEILSIQHPSLAMPKFSPLPLFEDLYLDSKEESDDIPYENKGPDQVAIYLHSSGSTSFPKPIPWTNRNCIENCLIPYFGERDLTGVIFSLHAIPMYHGMGVLHSSWAAASGLIISVFEPAFPPQVPNPQNIFEGAVACNSKFILSVPAIIEEWSQKPEYVDWLSTREGVLYGGGPLNKSVGDALTSQGVSIFILYGSTECGIMSSYLPAKSGYDWDYFRLPGNSTPALIPQGDGKFELVLKTNPYFTPSVINTKVDGVEAYATSDLLEEHPDKPGYWRIYGRNDDQIIHSTGEKTNPGPLESMLNQDPHVQSSIMFGRGQFQAGVIIDPKPEFKFDPDEDQKKLAEFRNKIWPTVQKMNAFAPQHSRLFKEMIMASKPSKPFLLTAKNTIRRQATLYEYEVEINCLYEAVADSTQSAVPPPTTWDLTTASTFVRAVVNKVLSNKVKDEDDIFQFGCDSLQATWIRNTLLRALRDSAEVDTRGLVDNFVYENPTVSSMASFLSSLASGETGRSEPGEDLISKRAAAMRTMVAKYTQDYPLHSPGSSNSLDDDGKNAVPSHEGDVVLLTGSTGALGCYILAGLVGNESVSRVYAVNRPSRSTVPLLERQTSALMERGLDASDIMGSGKVKLVEADVASPMFGLKHEAYEEMRVSVTHIIHNAWPVDFNMALSSFDTSVKGVRNLIDFALSSPKPTPPTFVYTSSVGVFNSQESTQTPTPLPEEPIPPEVAVGSGYTESKWVSEDILMHACKHTKLNSIIVRVGQLAGGTNGSWNIAEWFPALVQSSSVLGCFPTDHRVVDWIPLDLAAHAIIDSRLAGSPASSKLVHLVHPRPTAWASLAAVIERKLSVQLVPYSTWLSKLEAAARNETGSSEEDNNQIDVKAMQDIPALRLLPFFRSITAKIEGSANAMGFPSLACEEAVKLSPNLSENECAKELYESDVEAWLGYWRRAGTLKY</sequence>
<evidence type="ECO:0000313" key="6">
    <source>
        <dbReference type="EMBL" id="KAF4618273.1"/>
    </source>
</evidence>
<protein>
    <recommendedName>
        <fullName evidence="8">Acetyl-CoA synthetase-like protein</fullName>
    </recommendedName>
</protein>
<dbReference type="InterPro" id="IPR000873">
    <property type="entry name" value="AMP-dep_synth/lig_dom"/>
</dbReference>
<dbReference type="PANTHER" id="PTHR43439:SF2">
    <property type="entry name" value="ENZYME, PUTATIVE (JCVI)-RELATED"/>
    <property type="match status" value="1"/>
</dbReference>
<dbReference type="InterPro" id="IPR036736">
    <property type="entry name" value="ACP-like_sf"/>
</dbReference>
<dbReference type="SUPFAM" id="SSF51735">
    <property type="entry name" value="NAD(P)-binding Rossmann-fold domains"/>
    <property type="match status" value="1"/>
</dbReference>
<feature type="domain" description="Thioester reductase (TE)" evidence="5">
    <location>
        <begin position="767"/>
        <end position="1010"/>
    </location>
</feature>
<dbReference type="Gene3D" id="3.40.50.12780">
    <property type="entry name" value="N-terminal domain of ligase-like"/>
    <property type="match status" value="1"/>
</dbReference>
<dbReference type="Pfam" id="PF07993">
    <property type="entry name" value="NAD_binding_4"/>
    <property type="match status" value="1"/>
</dbReference>
<organism evidence="6 7">
    <name type="scientific">Agrocybe pediades</name>
    <dbReference type="NCBI Taxonomy" id="84607"/>
    <lineage>
        <taxon>Eukaryota</taxon>
        <taxon>Fungi</taxon>
        <taxon>Dikarya</taxon>
        <taxon>Basidiomycota</taxon>
        <taxon>Agaricomycotina</taxon>
        <taxon>Agaricomycetes</taxon>
        <taxon>Agaricomycetidae</taxon>
        <taxon>Agaricales</taxon>
        <taxon>Agaricineae</taxon>
        <taxon>Strophariaceae</taxon>
        <taxon>Agrocybe</taxon>
    </lineage>
</organism>